<dbReference type="Proteomes" id="UP000186817">
    <property type="component" value="Unassembled WGS sequence"/>
</dbReference>
<sequence>EQLLRLTLLSKTFGIPEEIEREIKALDGHFSRLS</sequence>
<evidence type="ECO:0000313" key="1">
    <source>
        <dbReference type="EMBL" id="OLP52852.1"/>
    </source>
</evidence>
<name>A0A1Q9AD65_SYMMI</name>
<accession>A0A1Q9AD65</accession>
<gene>
    <name evidence="1" type="ORF">AK812_SmicGene48629</name>
</gene>
<reference evidence="1 2" key="1">
    <citation type="submission" date="2016-02" db="EMBL/GenBank/DDBJ databases">
        <title>Genome analysis of coral dinoflagellate symbionts highlights evolutionary adaptations to a symbiotic lifestyle.</title>
        <authorList>
            <person name="Aranda M."/>
            <person name="Li Y."/>
            <person name="Liew Y.J."/>
            <person name="Baumgarten S."/>
            <person name="Simakov O."/>
            <person name="Wilson M."/>
            <person name="Piel J."/>
            <person name="Ashoor H."/>
            <person name="Bougouffa S."/>
            <person name="Bajic V.B."/>
            <person name="Ryu T."/>
            <person name="Ravasi T."/>
            <person name="Bayer T."/>
            <person name="Micklem G."/>
            <person name="Kim H."/>
            <person name="Bhak J."/>
            <person name="Lajeunesse T.C."/>
            <person name="Voolstra C.R."/>
        </authorList>
    </citation>
    <scope>NUCLEOTIDE SEQUENCE [LARGE SCALE GENOMIC DNA]</scope>
    <source>
        <strain evidence="1 2">CCMP2467</strain>
    </source>
</reference>
<comment type="caution">
    <text evidence="1">The sequence shown here is derived from an EMBL/GenBank/DDBJ whole genome shotgun (WGS) entry which is preliminary data.</text>
</comment>
<dbReference type="EMBL" id="LSRX01008439">
    <property type="protein sequence ID" value="OLP52852.1"/>
    <property type="molecule type" value="Genomic_DNA"/>
</dbReference>
<dbReference type="AlphaFoldDB" id="A0A1Q9AD65"/>
<proteinExistence type="predicted"/>
<organism evidence="1 2">
    <name type="scientific">Symbiodinium microadriaticum</name>
    <name type="common">Dinoflagellate</name>
    <name type="synonym">Zooxanthella microadriatica</name>
    <dbReference type="NCBI Taxonomy" id="2951"/>
    <lineage>
        <taxon>Eukaryota</taxon>
        <taxon>Sar</taxon>
        <taxon>Alveolata</taxon>
        <taxon>Dinophyceae</taxon>
        <taxon>Suessiales</taxon>
        <taxon>Symbiodiniaceae</taxon>
        <taxon>Symbiodinium</taxon>
    </lineage>
</organism>
<keyword evidence="2" id="KW-1185">Reference proteome</keyword>
<evidence type="ECO:0000313" key="2">
    <source>
        <dbReference type="Proteomes" id="UP000186817"/>
    </source>
</evidence>
<protein>
    <submittedName>
        <fullName evidence="1">Uncharacterized protein</fullName>
    </submittedName>
</protein>
<feature type="non-terminal residue" evidence="1">
    <location>
        <position position="1"/>
    </location>
</feature>